<dbReference type="AlphaFoldDB" id="A0A381XPH8"/>
<reference evidence="2" key="1">
    <citation type="submission" date="2018-05" db="EMBL/GenBank/DDBJ databases">
        <authorList>
            <person name="Lanie J.A."/>
            <person name="Ng W.-L."/>
            <person name="Kazmierczak K.M."/>
            <person name="Andrzejewski T.M."/>
            <person name="Davidsen T.M."/>
            <person name="Wayne K.J."/>
            <person name="Tettelin H."/>
            <person name="Glass J.I."/>
            <person name="Rusch D."/>
            <person name="Podicherti R."/>
            <person name="Tsui H.-C.T."/>
            <person name="Winkler M.E."/>
        </authorList>
    </citation>
    <scope>NUCLEOTIDE SEQUENCE</scope>
</reference>
<evidence type="ECO:0000313" key="2">
    <source>
        <dbReference type="EMBL" id="SVA66560.1"/>
    </source>
</evidence>
<keyword evidence="1" id="KW-0472">Membrane</keyword>
<sequence>MRKTLKFSAYTVLLGLIIGGLYLANLFLMRPVSLDHYLAKNLVVDMFDSPETITHLGLVDRFNWLTQHNSKLSLDGLEKIESDLQKAVDRRRLIASYPPDSLSHRQRITQKIALFDLDNE</sequence>
<keyword evidence="1" id="KW-0812">Transmembrane</keyword>
<evidence type="ECO:0008006" key="3">
    <source>
        <dbReference type="Google" id="ProtNLM"/>
    </source>
</evidence>
<keyword evidence="1" id="KW-1133">Transmembrane helix</keyword>
<dbReference type="EMBL" id="UINC01015885">
    <property type="protein sequence ID" value="SVA66560.1"/>
    <property type="molecule type" value="Genomic_DNA"/>
</dbReference>
<evidence type="ECO:0000256" key="1">
    <source>
        <dbReference type="SAM" id="Phobius"/>
    </source>
</evidence>
<organism evidence="2">
    <name type="scientific">marine metagenome</name>
    <dbReference type="NCBI Taxonomy" id="408172"/>
    <lineage>
        <taxon>unclassified sequences</taxon>
        <taxon>metagenomes</taxon>
        <taxon>ecological metagenomes</taxon>
    </lineage>
</organism>
<name>A0A381XPH8_9ZZZZ</name>
<feature type="non-terminal residue" evidence="2">
    <location>
        <position position="120"/>
    </location>
</feature>
<gene>
    <name evidence="2" type="ORF">METZ01_LOCUS119414</name>
</gene>
<proteinExistence type="predicted"/>
<accession>A0A381XPH8</accession>
<protein>
    <recommendedName>
        <fullName evidence="3">DUF885 domain-containing protein</fullName>
    </recommendedName>
</protein>
<feature type="transmembrane region" description="Helical" evidence="1">
    <location>
        <begin position="7"/>
        <end position="28"/>
    </location>
</feature>